<accession>A0A822Y6K0</accession>
<reference evidence="2 3" key="1">
    <citation type="journal article" date="2020" name="Mol. Biol. Evol.">
        <title>Distinct Expression and Methylation Patterns for Genes with Different Fates following a Single Whole-Genome Duplication in Flowering Plants.</title>
        <authorList>
            <person name="Shi T."/>
            <person name="Rahmani R.S."/>
            <person name="Gugger P.F."/>
            <person name="Wang M."/>
            <person name="Li H."/>
            <person name="Zhang Y."/>
            <person name="Li Z."/>
            <person name="Wang Q."/>
            <person name="Van de Peer Y."/>
            <person name="Marchal K."/>
            <person name="Chen J."/>
        </authorList>
    </citation>
    <scope>NUCLEOTIDE SEQUENCE [LARGE SCALE GENOMIC DNA]</scope>
    <source>
        <tissue evidence="2">Leaf</tissue>
    </source>
</reference>
<organism evidence="2 3">
    <name type="scientific">Nelumbo nucifera</name>
    <name type="common">Sacred lotus</name>
    <dbReference type="NCBI Taxonomy" id="4432"/>
    <lineage>
        <taxon>Eukaryota</taxon>
        <taxon>Viridiplantae</taxon>
        <taxon>Streptophyta</taxon>
        <taxon>Embryophyta</taxon>
        <taxon>Tracheophyta</taxon>
        <taxon>Spermatophyta</taxon>
        <taxon>Magnoliopsida</taxon>
        <taxon>Proteales</taxon>
        <taxon>Nelumbonaceae</taxon>
        <taxon>Nelumbo</taxon>
    </lineage>
</organism>
<evidence type="ECO:0000256" key="1">
    <source>
        <dbReference type="SAM" id="MobiDB-lite"/>
    </source>
</evidence>
<dbReference type="AlphaFoldDB" id="A0A822Y6K0"/>
<keyword evidence="3" id="KW-1185">Reference proteome</keyword>
<dbReference type="Proteomes" id="UP000607653">
    <property type="component" value="Unassembled WGS sequence"/>
</dbReference>
<name>A0A822Y6K0_NELNU</name>
<evidence type="ECO:0000313" key="2">
    <source>
        <dbReference type="EMBL" id="DAD26796.1"/>
    </source>
</evidence>
<feature type="compositionally biased region" description="Acidic residues" evidence="1">
    <location>
        <begin position="11"/>
        <end position="21"/>
    </location>
</feature>
<gene>
    <name evidence="2" type="ORF">HUJ06_028264</name>
</gene>
<comment type="caution">
    <text evidence="2">The sequence shown here is derived from an EMBL/GenBank/DDBJ whole genome shotgun (WGS) entry which is preliminary data.</text>
</comment>
<feature type="region of interest" description="Disordered" evidence="1">
    <location>
        <begin position="1"/>
        <end position="21"/>
    </location>
</feature>
<sequence length="34" mass="3930">MKCINRWQQEDSSEKDEEEEVAGTVFSLFLPGLN</sequence>
<dbReference type="EMBL" id="DUZY01000002">
    <property type="protein sequence ID" value="DAD26796.1"/>
    <property type="molecule type" value="Genomic_DNA"/>
</dbReference>
<protein>
    <submittedName>
        <fullName evidence="2">Uncharacterized protein</fullName>
    </submittedName>
</protein>
<evidence type="ECO:0000313" key="3">
    <source>
        <dbReference type="Proteomes" id="UP000607653"/>
    </source>
</evidence>
<proteinExistence type="predicted"/>